<keyword evidence="3" id="KW-1185">Reference proteome</keyword>
<reference evidence="3" key="1">
    <citation type="journal article" date="2020" name="Stud. Mycol.">
        <title>101 Dothideomycetes genomes: A test case for predicting lifestyles and emergence of pathogens.</title>
        <authorList>
            <person name="Haridas S."/>
            <person name="Albert R."/>
            <person name="Binder M."/>
            <person name="Bloem J."/>
            <person name="LaButti K."/>
            <person name="Salamov A."/>
            <person name="Andreopoulos B."/>
            <person name="Baker S."/>
            <person name="Barry K."/>
            <person name="Bills G."/>
            <person name="Bluhm B."/>
            <person name="Cannon C."/>
            <person name="Castanera R."/>
            <person name="Culley D."/>
            <person name="Daum C."/>
            <person name="Ezra D."/>
            <person name="Gonzalez J."/>
            <person name="Henrissat B."/>
            <person name="Kuo A."/>
            <person name="Liang C."/>
            <person name="Lipzen A."/>
            <person name="Lutzoni F."/>
            <person name="Magnuson J."/>
            <person name="Mondo S."/>
            <person name="Nolan M."/>
            <person name="Ohm R."/>
            <person name="Pangilinan J."/>
            <person name="Park H.-J."/>
            <person name="Ramirez L."/>
            <person name="Alfaro M."/>
            <person name="Sun H."/>
            <person name="Tritt A."/>
            <person name="Yoshinaga Y."/>
            <person name="Zwiers L.-H."/>
            <person name="Turgeon B."/>
            <person name="Goodwin S."/>
            <person name="Spatafora J."/>
            <person name="Crous P."/>
            <person name="Grigoriev I."/>
        </authorList>
    </citation>
    <scope>NUCLEOTIDE SEQUENCE [LARGE SCALE GENOMIC DNA]</scope>
    <source>
        <strain evidence="3">CBS 304.66</strain>
    </source>
</reference>
<evidence type="ECO:0000313" key="2">
    <source>
        <dbReference type="EMBL" id="KAF2267768.1"/>
    </source>
</evidence>
<name>A0A9P4KHE6_9PLEO</name>
<dbReference type="EMBL" id="ML986589">
    <property type="protein sequence ID" value="KAF2267768.1"/>
    <property type="molecule type" value="Genomic_DNA"/>
</dbReference>
<accession>A0A9P4KHE6</accession>
<comment type="caution">
    <text evidence="2">The sequence shown here is derived from an EMBL/GenBank/DDBJ whole genome shotgun (WGS) entry which is preliminary data.</text>
</comment>
<organism evidence="2 3">
    <name type="scientific">Lojkania enalia</name>
    <dbReference type="NCBI Taxonomy" id="147567"/>
    <lineage>
        <taxon>Eukaryota</taxon>
        <taxon>Fungi</taxon>
        <taxon>Dikarya</taxon>
        <taxon>Ascomycota</taxon>
        <taxon>Pezizomycotina</taxon>
        <taxon>Dothideomycetes</taxon>
        <taxon>Pleosporomycetidae</taxon>
        <taxon>Pleosporales</taxon>
        <taxon>Pleosporales incertae sedis</taxon>
        <taxon>Lojkania</taxon>
    </lineage>
</organism>
<gene>
    <name evidence="2" type="ORF">CC78DRAFT_576772</name>
</gene>
<evidence type="ECO:0000313" key="3">
    <source>
        <dbReference type="Proteomes" id="UP000800093"/>
    </source>
</evidence>
<dbReference type="AlphaFoldDB" id="A0A9P4KHE6"/>
<evidence type="ECO:0000256" key="1">
    <source>
        <dbReference type="SAM" id="MobiDB-lite"/>
    </source>
</evidence>
<feature type="region of interest" description="Disordered" evidence="1">
    <location>
        <begin position="1"/>
        <end position="24"/>
    </location>
</feature>
<dbReference type="Proteomes" id="UP000800093">
    <property type="component" value="Unassembled WGS sequence"/>
</dbReference>
<protein>
    <submittedName>
        <fullName evidence="2">Uncharacterized protein</fullName>
    </submittedName>
</protein>
<proteinExistence type="predicted"/>
<dbReference type="OrthoDB" id="5423564at2759"/>
<sequence>MATESRMNHAGRTSTHPFSDLRSARHARNRTLAHRKKYTNFTHLSPADLPSHPAQQSHYLPICSTCASDTSCQHFWTYFPADLSSAPIHKFTKRQAYEEAAWGLPYPTRSNSRVKKELPKWERRRQGKREMEREMREVDWREEVRDQDKFSDHMVCCAMEGDSWDWGSECWVEEVGAYGGYPLEERVDEGYASMESEADVDSDLERRGGEFEEHAYGDGDSGVEIDIAPRNPVAFKLWAKERLDERSRVESLVEADWDIISIASSIWTEVDDFSDSDTYEG</sequence>